<dbReference type="EMBL" id="CAWYQH010000035">
    <property type="protein sequence ID" value="CAK8676588.1"/>
    <property type="molecule type" value="Genomic_DNA"/>
</dbReference>
<evidence type="ECO:0000313" key="1">
    <source>
        <dbReference type="EMBL" id="CAK8676588.1"/>
    </source>
</evidence>
<organism evidence="1 2">
    <name type="scientific">Clavelina lepadiformis</name>
    <name type="common">Light-bulb sea squirt</name>
    <name type="synonym">Ascidia lepadiformis</name>
    <dbReference type="NCBI Taxonomy" id="159417"/>
    <lineage>
        <taxon>Eukaryota</taxon>
        <taxon>Metazoa</taxon>
        <taxon>Chordata</taxon>
        <taxon>Tunicata</taxon>
        <taxon>Ascidiacea</taxon>
        <taxon>Aplousobranchia</taxon>
        <taxon>Clavelinidae</taxon>
        <taxon>Clavelina</taxon>
    </lineage>
</organism>
<comment type="caution">
    <text evidence="1">The sequence shown here is derived from an EMBL/GenBank/DDBJ whole genome shotgun (WGS) entry which is preliminary data.</text>
</comment>
<protein>
    <submittedName>
        <fullName evidence="1">Uncharacterized protein</fullName>
    </submittedName>
</protein>
<keyword evidence="2" id="KW-1185">Reference proteome</keyword>
<gene>
    <name evidence="1" type="ORF">CVLEPA_LOCUS6042</name>
</gene>
<evidence type="ECO:0000313" key="2">
    <source>
        <dbReference type="Proteomes" id="UP001642483"/>
    </source>
</evidence>
<name>A0ABP0FCN2_CLALP</name>
<sequence length="260" mass="28748">MVKPCVFMLCCSSFMGFAIVMPTLGSGNLGSKKRQQMLQEIGKQFNLSVHNITEEQTRLYFKMNSYCKCTCCQETLPEDEDSGEESCDRTSPITLPKNFKCPSSFCIKNNTATCNSWDQGKCERACFCQRCSKSNLEPNDRRCNGAMAHLQPGPSCDCNSIAHPPPCAPESADVEELWLQVSLLRERTRLVHCLLGCFCKNCDVEVISKIIPSIKADCAAAPFKLEEGCNCPPSCPTAAIAMIARQKAHEIRISQASHAK</sequence>
<dbReference type="Proteomes" id="UP001642483">
    <property type="component" value="Unassembled WGS sequence"/>
</dbReference>
<reference evidence="1 2" key="1">
    <citation type="submission" date="2024-02" db="EMBL/GenBank/DDBJ databases">
        <authorList>
            <person name="Daric V."/>
            <person name="Darras S."/>
        </authorList>
    </citation>
    <scope>NUCLEOTIDE SEQUENCE [LARGE SCALE GENOMIC DNA]</scope>
</reference>
<proteinExistence type="predicted"/>
<accession>A0ABP0FCN2</accession>